<protein>
    <submittedName>
        <fullName evidence="5">Putative MutT/Nudix family protein</fullName>
    </submittedName>
</protein>
<evidence type="ECO:0000256" key="2">
    <source>
        <dbReference type="ARBA" id="ARBA00022801"/>
    </source>
</evidence>
<keyword evidence="6" id="KW-1185">Reference proteome</keyword>
<comment type="similarity">
    <text evidence="3">Belongs to the Nudix hydrolase family.</text>
</comment>
<accession>A0A2X4W6T0</accession>
<evidence type="ECO:0000259" key="4">
    <source>
        <dbReference type="PROSITE" id="PS51462"/>
    </source>
</evidence>
<dbReference type="EMBL" id="LS483476">
    <property type="protein sequence ID" value="SQI58713.1"/>
    <property type="molecule type" value="Genomic_DNA"/>
</dbReference>
<dbReference type="Proteomes" id="UP000249134">
    <property type="component" value="Chromosome 1"/>
</dbReference>
<dbReference type="GO" id="GO:0016787">
    <property type="term" value="F:hydrolase activity"/>
    <property type="evidence" value="ECO:0007669"/>
    <property type="project" value="UniProtKB-KW"/>
</dbReference>
<proteinExistence type="inferred from homology"/>
<dbReference type="PANTHER" id="PTHR43046">
    <property type="entry name" value="GDP-MANNOSE MANNOSYL HYDROLASE"/>
    <property type="match status" value="1"/>
</dbReference>
<dbReference type="PROSITE" id="PS00893">
    <property type="entry name" value="NUDIX_BOX"/>
    <property type="match status" value="1"/>
</dbReference>
<dbReference type="PROSITE" id="PS51462">
    <property type="entry name" value="NUDIX"/>
    <property type="match status" value="1"/>
</dbReference>
<keyword evidence="2 3" id="KW-0378">Hydrolase</keyword>
<dbReference type="STRING" id="1348624.GCA_001591545_01320"/>
<dbReference type="Gene3D" id="3.90.79.10">
    <property type="entry name" value="Nucleoside Triphosphate Pyrophosphohydrolase"/>
    <property type="match status" value="1"/>
</dbReference>
<dbReference type="InterPro" id="IPR020084">
    <property type="entry name" value="NUDIX_hydrolase_CS"/>
</dbReference>
<evidence type="ECO:0000313" key="6">
    <source>
        <dbReference type="Proteomes" id="UP000249134"/>
    </source>
</evidence>
<evidence type="ECO:0000313" key="5">
    <source>
        <dbReference type="EMBL" id="SQI58713.1"/>
    </source>
</evidence>
<dbReference type="SUPFAM" id="SSF55811">
    <property type="entry name" value="Nudix"/>
    <property type="match status" value="1"/>
</dbReference>
<dbReference type="RefSeq" id="WP_066138631.1">
    <property type="nucleotide sequence ID" value="NZ_CBCSGM010000001.1"/>
</dbReference>
<gene>
    <name evidence="5" type="ORF">NCTC4824_02268</name>
</gene>
<dbReference type="AlphaFoldDB" id="A0A2X4W6T0"/>
<feature type="domain" description="Nudix hydrolase" evidence="4">
    <location>
        <begin position="16"/>
        <end position="148"/>
    </location>
</feature>
<evidence type="ECO:0000256" key="1">
    <source>
        <dbReference type="ARBA" id="ARBA00001946"/>
    </source>
</evidence>
<dbReference type="InterPro" id="IPR015797">
    <property type="entry name" value="NUDIX_hydrolase-like_dom_sf"/>
</dbReference>
<reference evidence="5 6" key="1">
    <citation type="submission" date="2018-06" db="EMBL/GenBank/DDBJ databases">
        <authorList>
            <consortium name="Pathogen Informatics"/>
            <person name="Doyle S."/>
        </authorList>
    </citation>
    <scope>NUCLEOTIDE SEQUENCE [LARGE SCALE GENOMIC DNA]</scope>
    <source>
        <strain evidence="5 6">NCTC4824</strain>
    </source>
</reference>
<dbReference type="KEGG" id="blen:NCTC4824_02268"/>
<organism evidence="5 6">
    <name type="scientific">Lederbergia lenta</name>
    <name type="common">Bacillus lentus</name>
    <dbReference type="NCBI Taxonomy" id="1467"/>
    <lineage>
        <taxon>Bacteria</taxon>
        <taxon>Bacillati</taxon>
        <taxon>Bacillota</taxon>
        <taxon>Bacilli</taxon>
        <taxon>Bacillales</taxon>
        <taxon>Bacillaceae</taxon>
        <taxon>Lederbergia</taxon>
    </lineage>
</organism>
<name>A0A2X4W6T0_LEDLE</name>
<dbReference type="Pfam" id="PF00293">
    <property type="entry name" value="NUDIX"/>
    <property type="match status" value="1"/>
</dbReference>
<comment type="cofactor">
    <cofactor evidence="1">
        <name>Mg(2+)</name>
        <dbReference type="ChEBI" id="CHEBI:18420"/>
    </cofactor>
</comment>
<dbReference type="InterPro" id="IPR020476">
    <property type="entry name" value="Nudix_hydrolase"/>
</dbReference>
<dbReference type="PANTHER" id="PTHR43046:SF2">
    <property type="entry name" value="8-OXO-DGTP DIPHOSPHATASE-RELATED"/>
    <property type="match status" value="1"/>
</dbReference>
<sequence length="155" mass="17778">MDYIKHIRSIIGQEKIIMVVAGSFVFDKENRLLLQCRSDTASWGLPGGFMELDETVHDTARREVYEETGLHLGKMDLFGIYSGPNYDKTFPNGDEVSMVQVIFTCNEFSGELVKQNEESLKNKFFSLDKLPNNLFIDHKVFFADFLSQKERPIIG</sequence>
<evidence type="ECO:0000256" key="3">
    <source>
        <dbReference type="RuleBase" id="RU003476"/>
    </source>
</evidence>
<dbReference type="InterPro" id="IPR000086">
    <property type="entry name" value="NUDIX_hydrolase_dom"/>
</dbReference>
<dbReference type="CDD" id="cd04677">
    <property type="entry name" value="NUDIX_Hydrolase"/>
    <property type="match status" value="1"/>
</dbReference>
<dbReference type="PRINTS" id="PR00502">
    <property type="entry name" value="NUDIXFAMILY"/>
</dbReference>